<evidence type="ECO:0000259" key="9">
    <source>
        <dbReference type="SMART" id="SM00576"/>
    </source>
</evidence>
<keyword evidence="4" id="KW-0805">Transcription regulation</keyword>
<feature type="compositionally biased region" description="Basic and acidic residues" evidence="7">
    <location>
        <begin position="257"/>
        <end position="269"/>
    </location>
</feature>
<comment type="caution">
    <text evidence="10">The sequence shown here is derived from an EMBL/GenBank/DDBJ whole genome shotgun (WGS) entry which is preliminary data.</text>
</comment>
<gene>
    <name evidence="10" type="ORF">CLODIP_2_CD11436</name>
</gene>
<dbReference type="CDD" id="cd22918">
    <property type="entry name" value="HFD_TAF8"/>
    <property type="match status" value="1"/>
</dbReference>
<keyword evidence="8" id="KW-0732">Signal</keyword>
<dbReference type="InterPro" id="IPR006565">
    <property type="entry name" value="BTP"/>
</dbReference>
<evidence type="ECO:0000256" key="4">
    <source>
        <dbReference type="ARBA" id="ARBA00023015"/>
    </source>
</evidence>
<evidence type="ECO:0000256" key="6">
    <source>
        <dbReference type="ARBA" id="ARBA00023242"/>
    </source>
</evidence>
<evidence type="ECO:0000256" key="3">
    <source>
        <dbReference type="ARBA" id="ARBA00017307"/>
    </source>
</evidence>
<reference evidence="10 11" key="1">
    <citation type="submission" date="2020-04" db="EMBL/GenBank/DDBJ databases">
        <authorList>
            <person name="Alioto T."/>
            <person name="Alioto T."/>
            <person name="Gomez Garrido J."/>
        </authorList>
    </citation>
    <scope>NUCLEOTIDE SEQUENCE [LARGE SCALE GENOMIC DNA]</scope>
</reference>
<feature type="domain" description="Bromodomain associated" evidence="9">
    <location>
        <begin position="5"/>
        <end position="77"/>
    </location>
</feature>
<dbReference type="InterPro" id="IPR009072">
    <property type="entry name" value="Histone-fold"/>
</dbReference>
<dbReference type="Pfam" id="PF07524">
    <property type="entry name" value="Bromo_TP"/>
    <property type="match status" value="1"/>
</dbReference>
<accession>A0A8S1BZW1</accession>
<dbReference type="OrthoDB" id="2193813at2759"/>
<comment type="similarity">
    <text evidence="2">Belongs to the TAF8 family.</text>
</comment>
<dbReference type="Pfam" id="PF10406">
    <property type="entry name" value="TAF8_C"/>
    <property type="match status" value="1"/>
</dbReference>
<dbReference type="GO" id="GO:0006367">
    <property type="term" value="P:transcription initiation at RNA polymerase II promoter"/>
    <property type="evidence" value="ECO:0007669"/>
    <property type="project" value="TreeGrafter"/>
</dbReference>
<evidence type="ECO:0000256" key="2">
    <source>
        <dbReference type="ARBA" id="ARBA00008767"/>
    </source>
</evidence>
<dbReference type="CDD" id="cd08049">
    <property type="entry name" value="TAF8"/>
    <property type="match status" value="1"/>
</dbReference>
<dbReference type="Proteomes" id="UP000494165">
    <property type="component" value="Unassembled WGS sequence"/>
</dbReference>
<dbReference type="PANTHER" id="PTHR46469">
    <property type="entry name" value="TRANSCRIPTION INITIATION FACTOR TFIID SUBUNIT 8"/>
    <property type="match status" value="1"/>
</dbReference>
<dbReference type="GO" id="GO:0046982">
    <property type="term" value="F:protein heterodimerization activity"/>
    <property type="evidence" value="ECO:0007669"/>
    <property type="project" value="InterPro"/>
</dbReference>
<dbReference type="AlphaFoldDB" id="A0A8S1BZW1"/>
<protein>
    <recommendedName>
        <fullName evidence="3">Transcription initiation factor TFIID subunit 8</fullName>
    </recommendedName>
</protein>
<dbReference type="Gene3D" id="1.10.20.10">
    <property type="entry name" value="Histone, subunit A"/>
    <property type="match status" value="1"/>
</dbReference>
<evidence type="ECO:0000256" key="8">
    <source>
        <dbReference type="SAM" id="SignalP"/>
    </source>
</evidence>
<dbReference type="GO" id="GO:0005669">
    <property type="term" value="C:transcription factor TFIID complex"/>
    <property type="evidence" value="ECO:0007669"/>
    <property type="project" value="InterPro"/>
</dbReference>
<keyword evidence="11" id="KW-1185">Reference proteome</keyword>
<proteinExistence type="inferred from homology"/>
<evidence type="ECO:0000256" key="1">
    <source>
        <dbReference type="ARBA" id="ARBA00004123"/>
    </source>
</evidence>
<evidence type="ECO:0000256" key="7">
    <source>
        <dbReference type="SAM" id="MobiDB-lite"/>
    </source>
</evidence>
<feature type="region of interest" description="Disordered" evidence="7">
    <location>
        <begin position="208"/>
        <end position="288"/>
    </location>
</feature>
<dbReference type="InterPro" id="IPR019473">
    <property type="entry name" value="TFIID_su8_C"/>
</dbReference>
<name>A0A8S1BZW1_9INSE</name>
<feature type="chain" id="PRO_5035884282" description="Transcription initiation factor TFIID subunit 8" evidence="8">
    <location>
        <begin position="20"/>
        <end position="288"/>
    </location>
</feature>
<dbReference type="InterPro" id="IPR037818">
    <property type="entry name" value="TAF8"/>
</dbReference>
<evidence type="ECO:0000313" key="11">
    <source>
        <dbReference type="Proteomes" id="UP000494165"/>
    </source>
</evidence>
<evidence type="ECO:0000313" key="10">
    <source>
        <dbReference type="EMBL" id="CAB3361191.1"/>
    </source>
</evidence>
<dbReference type="SMART" id="SM00576">
    <property type="entry name" value="BTP"/>
    <property type="match status" value="1"/>
</dbReference>
<comment type="subcellular location">
    <subcellularLocation>
        <location evidence="1">Nucleus</location>
    </subcellularLocation>
</comment>
<keyword evidence="6" id="KW-0539">Nucleus</keyword>
<feature type="signal peptide" evidence="8">
    <location>
        <begin position="1"/>
        <end position="19"/>
    </location>
</feature>
<evidence type="ECO:0000256" key="5">
    <source>
        <dbReference type="ARBA" id="ARBA00023163"/>
    </source>
</evidence>
<organism evidence="10 11">
    <name type="scientific">Cloeon dipterum</name>
    <dbReference type="NCBI Taxonomy" id="197152"/>
    <lineage>
        <taxon>Eukaryota</taxon>
        <taxon>Metazoa</taxon>
        <taxon>Ecdysozoa</taxon>
        <taxon>Arthropoda</taxon>
        <taxon>Hexapoda</taxon>
        <taxon>Insecta</taxon>
        <taxon>Pterygota</taxon>
        <taxon>Palaeoptera</taxon>
        <taxon>Ephemeroptera</taxon>
        <taxon>Pisciforma</taxon>
        <taxon>Baetidae</taxon>
        <taxon>Cloeon</taxon>
    </lineage>
</organism>
<dbReference type="PANTHER" id="PTHR46469:SF1">
    <property type="entry name" value="TRANSCRIPTION INITIATION FACTOR TFIID SUBUNIT 8"/>
    <property type="match status" value="1"/>
</dbReference>
<keyword evidence="5" id="KW-0804">Transcription</keyword>
<dbReference type="EMBL" id="CADEPI010000005">
    <property type="protein sequence ID" value="CAB3361191.1"/>
    <property type="molecule type" value="Genomic_DNA"/>
</dbReference>
<sequence>MAEHRTVLGVCLGALLTEAGFDAVDNIAYETMLEVLTSFMISTGNTARNYCELAGRVQPVVGDLVMTYADLGIDLRGIERYARRQQRLVLPALGVGSAPRPITILQAGSKLPHPSHIPEHLPAFPDPHAYIRTPTHKQPVTEYEALREKAAAQKRDIERALTKFVAKTGDTQSLFTTDDVNIFPLVACKPHPQPFLDALMPKDQVFDEEDEDLELQPPPKRVKRGLDLSQNTDKDSDADDSTPPSSPPECPDSQSEVGKEILQAEKISSEDPIDNPYLQAVKKPHKYI</sequence>